<dbReference type="NCBIfam" id="TIGR02757">
    <property type="entry name" value="TIGR02757 family protein"/>
    <property type="match status" value="1"/>
</dbReference>
<name>A0ABT5VY87_9BACT</name>
<organism evidence="1 2">
    <name type="scientific">Paralabilibaculum antarcticum</name>
    <dbReference type="NCBI Taxonomy" id="2912572"/>
    <lineage>
        <taxon>Bacteria</taxon>
        <taxon>Pseudomonadati</taxon>
        <taxon>Bacteroidota</taxon>
        <taxon>Bacteroidia</taxon>
        <taxon>Marinilabiliales</taxon>
        <taxon>Marinifilaceae</taxon>
        <taxon>Paralabilibaculum</taxon>
    </lineage>
</organism>
<accession>A0ABT5VY87</accession>
<evidence type="ECO:0000313" key="2">
    <source>
        <dbReference type="Proteomes" id="UP001528920"/>
    </source>
</evidence>
<dbReference type="RefSeq" id="WP_275111702.1">
    <property type="nucleotide sequence ID" value="NZ_JAKJSC010000010.1"/>
</dbReference>
<dbReference type="Proteomes" id="UP001528920">
    <property type="component" value="Unassembled WGS sequence"/>
</dbReference>
<dbReference type="EMBL" id="JAKJSC010000010">
    <property type="protein sequence ID" value="MDE5420371.1"/>
    <property type="molecule type" value="Genomic_DNA"/>
</dbReference>
<comment type="caution">
    <text evidence="1">The sequence shown here is derived from an EMBL/GenBank/DDBJ whole genome shotgun (WGS) entry which is preliminary data.</text>
</comment>
<evidence type="ECO:0000313" key="1">
    <source>
        <dbReference type="EMBL" id="MDE5420371.1"/>
    </source>
</evidence>
<dbReference type="Pfam" id="PF09674">
    <property type="entry name" value="DUF2400"/>
    <property type="match status" value="1"/>
</dbReference>
<keyword evidence="2" id="KW-1185">Reference proteome</keyword>
<reference evidence="1 2" key="1">
    <citation type="submission" date="2022-01" db="EMBL/GenBank/DDBJ databases">
        <title>Labilibaculum sp. nov, a marine bacterium isolated from Antarctica.</title>
        <authorList>
            <person name="Dai W."/>
        </authorList>
    </citation>
    <scope>NUCLEOTIDE SEQUENCE [LARGE SCALE GENOMIC DNA]</scope>
    <source>
        <strain evidence="1 2">DW002</strain>
    </source>
</reference>
<proteinExistence type="predicted"/>
<gene>
    <name evidence="1" type="ORF">L3049_20445</name>
</gene>
<dbReference type="InterPro" id="IPR014127">
    <property type="entry name" value="CHP02757"/>
</dbReference>
<protein>
    <submittedName>
        <fullName evidence="1">TIGR02757 family protein</fullName>
    </submittedName>
</protein>
<sequence>MKTNKFSFPELKEFLDEKYDLYNRESFITSDPIQIPRGFTKKGDIEIAGFLSASIAWGQRPTIIRNAKWLMDRMDQQPLDFILNAKDSDLDVFKEFKHRTFNGDDCVFFLKSLQNIYKKHGGLEDVFAKGVGEKSNVKNALAYFREVFFEVEHLDRSEKHISNVLKKSAAKRLNMYLRWMVRKDDRTVDFGLWNKINAADLYLPLDVHTGNVGRKLGLLTRTQNDWPAVIEITSNLRKLDPKDPIKYDFALFGLGIFEKF</sequence>